<feature type="transmembrane region" description="Helical" evidence="2">
    <location>
        <begin position="12"/>
        <end position="34"/>
    </location>
</feature>
<sequence length="334" mass="35875">MKTKVSPTVVGFFVLGAMLIGMIGLFSFGSLNFLRKPQRFVVYFDESVSGLDEGSPVKLRGVRVGRVTQVNLTYDEQNHNSVVAVLCELNRAVMKDTSGELIDVTDRAEIEKLIDGGLRAQLGVIGLATGLLYVELDFRNPAEYPADARDRVPVDYAVVPAVPSAISEFQATFSEILASVKDIDFKAMAEELHGLLADSRRQINAIDVATLSSELTATAKSVRALAENPKIPTIVDNLDGALADLRATLQRVESNIDPTAAELAETLQQARKSLAALDEVTGTANQFIAAQSGLGAEAAVALRQLGEASRAIARLADFLERNPNALLTGRQPQP</sequence>
<protein>
    <submittedName>
        <fullName evidence="4">MlaD family protein</fullName>
    </submittedName>
</protein>
<feature type="coiled-coil region" evidence="1">
    <location>
        <begin position="235"/>
        <end position="280"/>
    </location>
</feature>
<dbReference type="PANTHER" id="PTHR33371">
    <property type="entry name" value="INTERMEMBRANE PHOSPHOLIPID TRANSPORT SYSTEM BINDING PROTEIN MLAD-RELATED"/>
    <property type="match status" value="1"/>
</dbReference>
<evidence type="ECO:0000256" key="2">
    <source>
        <dbReference type="SAM" id="Phobius"/>
    </source>
</evidence>
<dbReference type="InterPro" id="IPR003399">
    <property type="entry name" value="Mce/MlaD"/>
</dbReference>
<evidence type="ECO:0000313" key="5">
    <source>
        <dbReference type="Proteomes" id="UP000738431"/>
    </source>
</evidence>
<organism evidence="4 5">
    <name type="scientific">Actomonas aquatica</name>
    <dbReference type="NCBI Taxonomy" id="2866162"/>
    <lineage>
        <taxon>Bacteria</taxon>
        <taxon>Pseudomonadati</taxon>
        <taxon>Verrucomicrobiota</taxon>
        <taxon>Opitutia</taxon>
        <taxon>Opitutales</taxon>
        <taxon>Opitutaceae</taxon>
        <taxon>Actomonas</taxon>
    </lineage>
</organism>
<dbReference type="EMBL" id="CP139781">
    <property type="protein sequence ID" value="WRQ85641.1"/>
    <property type="molecule type" value="Genomic_DNA"/>
</dbReference>
<dbReference type="PANTHER" id="PTHR33371:SF4">
    <property type="entry name" value="INTERMEMBRANE PHOSPHOLIPID TRANSPORT SYSTEM BINDING PROTEIN MLAD"/>
    <property type="match status" value="1"/>
</dbReference>
<evidence type="ECO:0000259" key="3">
    <source>
        <dbReference type="Pfam" id="PF02470"/>
    </source>
</evidence>
<dbReference type="Pfam" id="PF02470">
    <property type="entry name" value="MlaD"/>
    <property type="match status" value="1"/>
</dbReference>
<keyword evidence="2" id="KW-0812">Transmembrane</keyword>
<gene>
    <name evidence="4" type="ORF">K1X11_012585</name>
</gene>
<keyword evidence="1" id="KW-0175">Coiled coil</keyword>
<reference evidence="4 5" key="1">
    <citation type="submission" date="2023-12" db="EMBL/GenBank/DDBJ databases">
        <title>Description of an unclassified Opitutus bacterium of Verrucomicrobiota.</title>
        <authorList>
            <person name="Zhang D.-F."/>
        </authorList>
    </citation>
    <scope>NUCLEOTIDE SEQUENCE [LARGE SCALE GENOMIC DNA]</scope>
    <source>
        <strain evidence="4 5">WL0086</strain>
    </source>
</reference>
<dbReference type="Proteomes" id="UP000738431">
    <property type="component" value="Chromosome"/>
</dbReference>
<keyword evidence="2" id="KW-0472">Membrane</keyword>
<keyword evidence="2" id="KW-1133">Transmembrane helix</keyword>
<feature type="domain" description="Mce/MlaD" evidence="3">
    <location>
        <begin position="37"/>
        <end position="138"/>
    </location>
</feature>
<keyword evidence="5" id="KW-1185">Reference proteome</keyword>
<accession>A0ABZ1C2F8</accession>
<name>A0ABZ1C2F8_9BACT</name>
<dbReference type="RefSeq" id="WP_221032817.1">
    <property type="nucleotide sequence ID" value="NZ_CP139781.1"/>
</dbReference>
<evidence type="ECO:0000313" key="4">
    <source>
        <dbReference type="EMBL" id="WRQ85641.1"/>
    </source>
</evidence>
<proteinExistence type="predicted"/>
<dbReference type="InterPro" id="IPR052336">
    <property type="entry name" value="MlaD_Phospholipid_Transporter"/>
</dbReference>
<evidence type="ECO:0000256" key="1">
    <source>
        <dbReference type="SAM" id="Coils"/>
    </source>
</evidence>